<evidence type="ECO:0000256" key="1">
    <source>
        <dbReference type="SAM" id="Phobius"/>
    </source>
</evidence>
<evidence type="ECO:0000313" key="3">
    <source>
        <dbReference type="Proteomes" id="UP000070513"/>
    </source>
</evidence>
<dbReference type="RefSeq" id="WP_062648236.1">
    <property type="nucleotide sequence ID" value="NZ_LPUR01000001.1"/>
</dbReference>
<proteinExistence type="predicted"/>
<protein>
    <recommendedName>
        <fullName evidence="4">Conjugal transfer protein TraD</fullName>
    </recommendedName>
</protein>
<reference evidence="3" key="1">
    <citation type="submission" date="2015-12" db="EMBL/GenBank/DDBJ databases">
        <title>Genome sequence of a biocontrol rhizobacterium Chryseobacterium kwangjuense strain KJ1R5 isolated from pepper (Capsicum annuum L.).</title>
        <authorList>
            <person name="Jeong J.-J."/>
            <person name="Park H."/>
            <person name="Mannaa M."/>
            <person name="Sang M.K."/>
            <person name="Choi I.-G."/>
            <person name="Kim K.D."/>
        </authorList>
    </citation>
    <scope>NUCLEOTIDE SEQUENCE [LARGE SCALE GENOMIC DNA]</scope>
    <source>
        <strain evidence="3">KJ1R5</strain>
    </source>
</reference>
<dbReference type="AlphaFoldDB" id="A0A135WJ23"/>
<sequence>MDDLIQFGILVCLLIVIILLAIDKVKIVKFEKKEELKVVEAQLPDIMGKVNKELGKRRLQGEKIEDEIFSSSQGFKNVVFKKDSAQVTFPTQKMESNDEVEDDDWSESEFPPHDDRFSQGVSLEELMNVGTLLQQSDLEAQQQNEVIDVLQKIQGTELYSYLENSITASSQKVALLLDKTLESDSYSEFNPKNGNSDDFNINDFI</sequence>
<dbReference type="Proteomes" id="UP000070513">
    <property type="component" value="Unassembled WGS sequence"/>
</dbReference>
<gene>
    <name evidence="2" type="ORF">AU378_03985</name>
</gene>
<keyword evidence="1" id="KW-1133">Transmembrane helix</keyword>
<evidence type="ECO:0000313" key="2">
    <source>
        <dbReference type="EMBL" id="KXH84924.1"/>
    </source>
</evidence>
<feature type="transmembrane region" description="Helical" evidence="1">
    <location>
        <begin position="6"/>
        <end position="22"/>
    </location>
</feature>
<keyword evidence="1" id="KW-0812">Transmembrane</keyword>
<dbReference type="OrthoDB" id="1042696at2"/>
<dbReference type="EMBL" id="LPUR01000001">
    <property type="protein sequence ID" value="KXH84924.1"/>
    <property type="molecule type" value="Genomic_DNA"/>
</dbReference>
<organism evidence="2 3">
    <name type="scientific">Chryseobacterium kwangjuense</name>
    <dbReference type="NCBI Taxonomy" id="267125"/>
    <lineage>
        <taxon>Bacteria</taxon>
        <taxon>Pseudomonadati</taxon>
        <taxon>Bacteroidota</taxon>
        <taxon>Flavobacteriia</taxon>
        <taxon>Flavobacteriales</taxon>
        <taxon>Weeksellaceae</taxon>
        <taxon>Chryseobacterium group</taxon>
        <taxon>Chryseobacterium</taxon>
    </lineage>
</organism>
<evidence type="ECO:0008006" key="4">
    <source>
        <dbReference type="Google" id="ProtNLM"/>
    </source>
</evidence>
<comment type="caution">
    <text evidence="2">The sequence shown here is derived from an EMBL/GenBank/DDBJ whole genome shotgun (WGS) entry which is preliminary data.</text>
</comment>
<name>A0A135WJ23_9FLAO</name>
<reference evidence="2 3" key="2">
    <citation type="journal article" date="2016" name="Genome Announc.">
        <title>Draft Genome Sequence of a Biocontrol Rhizobacterium, Chryseobacterium kwangjuense Strain KJ1R5, Isolated from Pepper (Capsicum annuum).</title>
        <authorList>
            <person name="Jeong J.J."/>
            <person name="Park H."/>
            <person name="Park B.H."/>
            <person name="Mannaa M."/>
            <person name="Sang M.K."/>
            <person name="Choi I.G."/>
            <person name="Kim K.D."/>
        </authorList>
    </citation>
    <scope>NUCLEOTIDE SEQUENCE [LARGE SCALE GENOMIC DNA]</scope>
    <source>
        <strain evidence="2 3">KJ1R5</strain>
    </source>
</reference>
<keyword evidence="1" id="KW-0472">Membrane</keyword>
<accession>A0A135WJ23</accession>